<evidence type="ECO:0000313" key="2">
    <source>
        <dbReference type="Proteomes" id="UP000035034"/>
    </source>
</evidence>
<name>H0QY94_9ACTN</name>
<dbReference type="RefSeq" id="WP_007317132.1">
    <property type="nucleotide sequence ID" value="NZ_BAEH01000039.1"/>
</dbReference>
<evidence type="ECO:0000313" key="1">
    <source>
        <dbReference type="EMBL" id="GAB17795.1"/>
    </source>
</evidence>
<reference evidence="1 2" key="1">
    <citation type="submission" date="2011-12" db="EMBL/GenBank/DDBJ databases">
        <title>Whole genome shotgun sequence of Gordonia effusa NBRC 100432.</title>
        <authorList>
            <person name="Yoshida I."/>
            <person name="Takarada H."/>
            <person name="Hosoyama A."/>
            <person name="Tsuchikane K."/>
            <person name="Katsumata H."/>
            <person name="Yamazaki S."/>
            <person name="Fujita N."/>
        </authorList>
    </citation>
    <scope>NUCLEOTIDE SEQUENCE [LARGE SCALE GENOMIC DNA]</scope>
    <source>
        <strain evidence="1 2">NBRC 100432</strain>
    </source>
</reference>
<gene>
    <name evidence="1" type="ORF">GOEFS_039_00290</name>
</gene>
<organism evidence="1 2">
    <name type="scientific">Gordonia effusa NBRC 100432</name>
    <dbReference type="NCBI Taxonomy" id="1077974"/>
    <lineage>
        <taxon>Bacteria</taxon>
        <taxon>Bacillati</taxon>
        <taxon>Actinomycetota</taxon>
        <taxon>Actinomycetes</taxon>
        <taxon>Mycobacteriales</taxon>
        <taxon>Gordoniaceae</taxon>
        <taxon>Gordonia</taxon>
    </lineage>
</organism>
<keyword evidence="2" id="KW-1185">Reference proteome</keyword>
<dbReference type="Proteomes" id="UP000035034">
    <property type="component" value="Unassembled WGS sequence"/>
</dbReference>
<protein>
    <submittedName>
        <fullName evidence="1">Uncharacterized protein</fullName>
    </submittedName>
</protein>
<dbReference type="AlphaFoldDB" id="H0QY94"/>
<dbReference type="EMBL" id="BAEH01000039">
    <property type="protein sequence ID" value="GAB17795.1"/>
    <property type="molecule type" value="Genomic_DNA"/>
</dbReference>
<dbReference type="OrthoDB" id="6556030at2"/>
<proteinExistence type="predicted"/>
<dbReference type="STRING" id="1077974.GOEFS_039_00290"/>
<comment type="caution">
    <text evidence="1">The sequence shown here is derived from an EMBL/GenBank/DDBJ whole genome shotgun (WGS) entry which is preliminary data.</text>
</comment>
<accession>H0QY94</accession>
<sequence>MSSDPGLAAGQVWAASSIELGKWSASLVTHVTRSHVSIHDLDWSGVRCPTLDELAHAPLLKVRDLHTHVRVTGMNAPPPGYVFVGKRRLPLLNRDSKITTTTWRVGQQLARREFEAGRIDAFFSEWDGTTSVEVADKVRTVHFVGSRLDFRDLANVFPNAKDVRSAGSSVQLQNTDWAEYLGLRSLWATVTPDSDLAALARGSVPLEELSLSGLTKEAWSVLSAEWSNRRGVYCDLRVAKSASVNRSSDQNVYLLSWIGSDVVPDAVRIAAVDILRLFAKTLETDGDYRNGLKLAVHELNSLDGQFDFIESTERDDLVDELLDILNASSIDFAEDVALNLIDSTKTW</sequence>